<dbReference type="Proteomes" id="UP001201812">
    <property type="component" value="Unassembled WGS sequence"/>
</dbReference>
<keyword evidence="2" id="KW-0732">Signal</keyword>
<dbReference type="GO" id="GO:0042765">
    <property type="term" value="C:GPI-anchor transamidase complex"/>
    <property type="evidence" value="ECO:0007669"/>
    <property type="project" value="InterPro"/>
</dbReference>
<feature type="transmembrane region" description="Helical" evidence="1">
    <location>
        <begin position="447"/>
        <end position="468"/>
    </location>
</feature>
<reference evidence="3" key="1">
    <citation type="submission" date="2022-01" db="EMBL/GenBank/DDBJ databases">
        <title>Genome Sequence Resource for Two Populations of Ditylenchus destructor, the Migratory Endoparasitic Phytonematode.</title>
        <authorList>
            <person name="Zhang H."/>
            <person name="Lin R."/>
            <person name="Xie B."/>
        </authorList>
    </citation>
    <scope>NUCLEOTIDE SEQUENCE</scope>
    <source>
        <strain evidence="3">BazhouSP</strain>
    </source>
</reference>
<name>A0AAD4RAL0_9BILA</name>
<evidence type="ECO:0000313" key="4">
    <source>
        <dbReference type="Proteomes" id="UP001201812"/>
    </source>
</evidence>
<evidence type="ECO:0000313" key="3">
    <source>
        <dbReference type="EMBL" id="KAI1721943.1"/>
    </source>
</evidence>
<dbReference type="PANTHER" id="PTHR12959">
    <property type="entry name" value="GPI TRANSAMIDASE COMPONENT PIG-T-RELATED"/>
    <property type="match status" value="1"/>
</dbReference>
<keyword evidence="1" id="KW-0812">Transmembrane</keyword>
<dbReference type="Pfam" id="PF04113">
    <property type="entry name" value="Gpi16"/>
    <property type="match status" value="2"/>
</dbReference>
<dbReference type="AlphaFoldDB" id="A0AAD4RAL0"/>
<proteinExistence type="predicted"/>
<gene>
    <name evidence="3" type="ORF">DdX_04232</name>
</gene>
<keyword evidence="4" id="KW-1185">Reference proteome</keyword>
<feature type="signal peptide" evidence="2">
    <location>
        <begin position="1"/>
        <end position="22"/>
    </location>
</feature>
<dbReference type="InterPro" id="IPR007245">
    <property type="entry name" value="PIG-T"/>
</dbReference>
<protein>
    <submittedName>
        <fullName evidence="3">Gpi16 subunit, GPI transamidase component domain-containing protein</fullName>
    </submittedName>
</protein>
<organism evidence="3 4">
    <name type="scientific">Ditylenchus destructor</name>
    <dbReference type="NCBI Taxonomy" id="166010"/>
    <lineage>
        <taxon>Eukaryota</taxon>
        <taxon>Metazoa</taxon>
        <taxon>Ecdysozoa</taxon>
        <taxon>Nematoda</taxon>
        <taxon>Chromadorea</taxon>
        <taxon>Rhabditida</taxon>
        <taxon>Tylenchina</taxon>
        <taxon>Tylenchomorpha</taxon>
        <taxon>Sphaerularioidea</taxon>
        <taxon>Anguinidae</taxon>
        <taxon>Anguininae</taxon>
        <taxon>Ditylenchus</taxon>
    </lineage>
</organism>
<evidence type="ECO:0000256" key="2">
    <source>
        <dbReference type="SAM" id="SignalP"/>
    </source>
</evidence>
<keyword evidence="1" id="KW-1133">Transmembrane helix</keyword>
<evidence type="ECO:0000256" key="1">
    <source>
        <dbReference type="SAM" id="Phobius"/>
    </source>
</evidence>
<comment type="caution">
    <text evidence="3">The sequence shown here is derived from an EMBL/GenBank/DDBJ whole genome shotgun (WGS) entry which is preliminary data.</text>
</comment>
<dbReference type="EMBL" id="JAKKPZ010000004">
    <property type="protein sequence ID" value="KAI1721943.1"/>
    <property type="molecule type" value="Genomic_DNA"/>
</dbReference>
<dbReference type="PANTHER" id="PTHR12959:SF11">
    <property type="entry name" value="GPI TRANSAMIDASE COMPONENT PIG-T"/>
    <property type="match status" value="1"/>
</dbReference>
<feature type="chain" id="PRO_5042089885" evidence="2">
    <location>
        <begin position="23"/>
        <end position="489"/>
    </location>
</feature>
<keyword evidence="1" id="KW-0472">Membrane</keyword>
<dbReference type="GO" id="GO:0016255">
    <property type="term" value="P:attachment of GPI anchor to protein"/>
    <property type="evidence" value="ECO:0007669"/>
    <property type="project" value="InterPro"/>
</dbReference>
<sequence length="489" mass="55534">MSGYIYAVISILLSFYTIFSNATETFDEQLTLDPLPDGSILSFFNFSIKAEFDSNAEGSLLYVPWLFRQLFAEHNIAKFHLSLTQGFWRTNMWGVHYPMDVPTGTQLLVKFRDAANNSIDSRWNALIHQLNGIFCTSILSMELSMTTSPTLYPEKSAKEKKVWRYGQLSAESVCSENLKAWKKFLPCKERGLVSLLEPRNLLSSNFHSIVIRAERESKHQSGKVAWSLELYAQTVHASREGRPLDATPKALFGREPVTRCHVAETGMILVNEKPNTSENEQSVLNVHTFTKSTSQARGKLTSMIRNPYSHDLIATYVHMVPWQIRLYMHTLAFSCKVKGLKEWTPMAFKERRFSLARDGKRPLLMELEMELPVESVCQVEVDYETAFLKITDYPADANSGIYVPGPILTLQMPSELTNKLNTNSPKDCNTVRIHGEPSLIFLPVPDFSMPFNVICFVFSMLIGSFYGIAMTTSTKLMKVVLKDNEKRPS</sequence>
<accession>A0AAD4RAL0</accession>